<evidence type="ECO:0000313" key="1">
    <source>
        <dbReference type="EMBL" id="RGE55830.1"/>
    </source>
</evidence>
<dbReference type="EMBL" id="QVLV01000036">
    <property type="protein sequence ID" value="RGE55830.1"/>
    <property type="molecule type" value="Genomic_DNA"/>
</dbReference>
<gene>
    <name evidence="1" type="ORF">DXC51_27540</name>
</gene>
<organism evidence="1 2">
    <name type="scientific">Eisenbergiella massiliensis</name>
    <dbReference type="NCBI Taxonomy" id="1720294"/>
    <lineage>
        <taxon>Bacteria</taxon>
        <taxon>Bacillati</taxon>
        <taxon>Bacillota</taxon>
        <taxon>Clostridia</taxon>
        <taxon>Lachnospirales</taxon>
        <taxon>Lachnospiraceae</taxon>
        <taxon>Eisenbergiella</taxon>
    </lineage>
</organism>
<protein>
    <submittedName>
        <fullName evidence="1">Uncharacterized protein</fullName>
    </submittedName>
</protein>
<keyword evidence="2" id="KW-1185">Reference proteome</keyword>
<reference evidence="1" key="1">
    <citation type="submission" date="2018-08" db="EMBL/GenBank/DDBJ databases">
        <title>A genome reference for cultivated species of the human gut microbiota.</title>
        <authorList>
            <person name="Zou Y."/>
            <person name="Xue W."/>
            <person name="Luo G."/>
        </authorList>
    </citation>
    <scope>NUCLEOTIDE SEQUENCE [LARGE SCALE GENOMIC DNA]</scope>
    <source>
        <strain evidence="1">TF05-5AC</strain>
    </source>
</reference>
<dbReference type="Proteomes" id="UP000260812">
    <property type="component" value="Unassembled WGS sequence"/>
</dbReference>
<evidence type="ECO:0000313" key="2">
    <source>
        <dbReference type="Proteomes" id="UP000260812"/>
    </source>
</evidence>
<dbReference type="AlphaFoldDB" id="A0A3E3HVH3"/>
<accession>A0A3E3HVH3</accession>
<proteinExistence type="predicted"/>
<name>A0A3E3HVH3_9FIRM</name>
<comment type="caution">
    <text evidence="1">The sequence shown here is derived from an EMBL/GenBank/DDBJ whole genome shotgun (WGS) entry which is preliminary data.</text>
</comment>
<sequence length="60" mass="7218">MFQKDKNANLVKWSVDRGRFFHGNMKNRHLRTCEEVFKMKAYYGAGQDRIFSKKYGRKAE</sequence>